<dbReference type="AlphaFoldDB" id="A0A0C3LKT0"/>
<feature type="non-terminal residue" evidence="3">
    <location>
        <position position="1"/>
    </location>
</feature>
<dbReference type="HOGENOM" id="CLU_084280_0_0_1"/>
<evidence type="ECO:0000259" key="2">
    <source>
        <dbReference type="Pfam" id="PF20236"/>
    </source>
</evidence>
<dbReference type="Pfam" id="PF20236">
    <property type="entry name" value="DUF6593"/>
    <property type="match status" value="1"/>
</dbReference>
<evidence type="ECO:0000256" key="1">
    <source>
        <dbReference type="SAM" id="MobiDB-lite"/>
    </source>
</evidence>
<dbReference type="Proteomes" id="UP000054248">
    <property type="component" value="Unassembled WGS sequence"/>
</dbReference>
<dbReference type="InterPro" id="IPR046528">
    <property type="entry name" value="DUF6593"/>
</dbReference>
<feature type="domain" description="DUF6593" evidence="2">
    <location>
        <begin position="30"/>
        <end position="193"/>
    </location>
</feature>
<reference evidence="4" key="2">
    <citation type="submission" date="2015-01" db="EMBL/GenBank/DDBJ databases">
        <title>Evolutionary Origins and Diversification of the Mycorrhizal Mutualists.</title>
        <authorList>
            <consortium name="DOE Joint Genome Institute"/>
            <consortium name="Mycorrhizal Genomics Consortium"/>
            <person name="Kohler A."/>
            <person name="Kuo A."/>
            <person name="Nagy L.G."/>
            <person name="Floudas D."/>
            <person name="Copeland A."/>
            <person name="Barry K.W."/>
            <person name="Cichocki N."/>
            <person name="Veneault-Fourrey C."/>
            <person name="LaButti K."/>
            <person name="Lindquist E.A."/>
            <person name="Lipzen A."/>
            <person name="Lundell T."/>
            <person name="Morin E."/>
            <person name="Murat C."/>
            <person name="Riley R."/>
            <person name="Ohm R."/>
            <person name="Sun H."/>
            <person name="Tunlid A."/>
            <person name="Henrissat B."/>
            <person name="Grigoriev I.V."/>
            <person name="Hibbett D.S."/>
            <person name="Martin F."/>
        </authorList>
    </citation>
    <scope>NUCLEOTIDE SEQUENCE [LARGE SCALE GENOMIC DNA]</scope>
    <source>
        <strain evidence="4">MUT 4182</strain>
    </source>
</reference>
<organism evidence="3 4">
    <name type="scientific">Tulasnella calospora MUT 4182</name>
    <dbReference type="NCBI Taxonomy" id="1051891"/>
    <lineage>
        <taxon>Eukaryota</taxon>
        <taxon>Fungi</taxon>
        <taxon>Dikarya</taxon>
        <taxon>Basidiomycota</taxon>
        <taxon>Agaricomycotina</taxon>
        <taxon>Agaricomycetes</taxon>
        <taxon>Cantharellales</taxon>
        <taxon>Tulasnellaceae</taxon>
        <taxon>Tulasnella</taxon>
    </lineage>
</organism>
<dbReference type="OrthoDB" id="3256331at2759"/>
<name>A0A0C3LKT0_9AGAM</name>
<proteinExistence type="predicted"/>
<gene>
    <name evidence="3" type="ORF">M407DRAFT_240545</name>
</gene>
<dbReference type="EMBL" id="KN822942">
    <property type="protein sequence ID" value="KIO34733.1"/>
    <property type="molecule type" value="Genomic_DNA"/>
</dbReference>
<keyword evidence="4" id="KW-1185">Reference proteome</keyword>
<sequence>TLTEEEQIATLVPSHPSQRGSVTTWTLSNDNPHNTKILDTTDHNKTIYLVKPDFNGKYTMTNMYRMKDDGTEGDIFGFIEWHELLPDQISFNGAKKVRKGSYFSNGGSFAHSFKDEQGRKYTWKGIGGGLTPSLHCDDNFNRKVPIAQFTRSRLDHSVDPPAVIPAHIFVTPRAMEVKDLLLFTFLVLEKGRRSKETSEGNRMSSWRAEAPGVLPNEGTARASNPGVGPGVKRVE</sequence>
<evidence type="ECO:0000313" key="3">
    <source>
        <dbReference type="EMBL" id="KIO34733.1"/>
    </source>
</evidence>
<feature type="region of interest" description="Disordered" evidence="1">
    <location>
        <begin position="194"/>
        <end position="235"/>
    </location>
</feature>
<accession>A0A0C3LKT0</accession>
<reference evidence="3 4" key="1">
    <citation type="submission" date="2014-04" db="EMBL/GenBank/DDBJ databases">
        <authorList>
            <consortium name="DOE Joint Genome Institute"/>
            <person name="Kuo A."/>
            <person name="Girlanda M."/>
            <person name="Perotto S."/>
            <person name="Kohler A."/>
            <person name="Nagy L.G."/>
            <person name="Floudas D."/>
            <person name="Copeland A."/>
            <person name="Barry K.W."/>
            <person name="Cichocki N."/>
            <person name="Veneault-Fourrey C."/>
            <person name="LaButti K."/>
            <person name="Lindquist E.A."/>
            <person name="Lipzen A."/>
            <person name="Lundell T."/>
            <person name="Morin E."/>
            <person name="Murat C."/>
            <person name="Sun H."/>
            <person name="Tunlid A."/>
            <person name="Henrissat B."/>
            <person name="Grigoriev I.V."/>
            <person name="Hibbett D.S."/>
            <person name="Martin F."/>
            <person name="Nordberg H.P."/>
            <person name="Cantor M.N."/>
            <person name="Hua S.X."/>
        </authorList>
    </citation>
    <scope>NUCLEOTIDE SEQUENCE [LARGE SCALE GENOMIC DNA]</scope>
    <source>
        <strain evidence="3 4">MUT 4182</strain>
    </source>
</reference>
<protein>
    <recommendedName>
        <fullName evidence="2">DUF6593 domain-containing protein</fullName>
    </recommendedName>
</protein>
<evidence type="ECO:0000313" key="4">
    <source>
        <dbReference type="Proteomes" id="UP000054248"/>
    </source>
</evidence>